<keyword evidence="1" id="KW-0732">Signal</keyword>
<dbReference type="OrthoDB" id="5450709at2"/>
<feature type="signal peptide" evidence="1">
    <location>
        <begin position="1"/>
        <end position="17"/>
    </location>
</feature>
<feature type="chain" id="PRO_5019272771" evidence="1">
    <location>
        <begin position="18"/>
        <end position="405"/>
    </location>
</feature>
<protein>
    <submittedName>
        <fullName evidence="2">DUF3570 domain-containing protein</fullName>
    </submittedName>
</protein>
<reference evidence="2 3" key="1">
    <citation type="submission" date="2019-01" db="EMBL/GenBank/DDBJ databases">
        <authorList>
            <person name="Chen W.-M."/>
        </authorList>
    </citation>
    <scope>NUCLEOTIDE SEQUENCE [LARGE SCALE GENOMIC DNA]</scope>
    <source>
        <strain evidence="2 3">FSY-15</strain>
    </source>
</reference>
<name>A0A437PR91_9BACT</name>
<dbReference type="InterPro" id="IPR021953">
    <property type="entry name" value="DUF3570"/>
</dbReference>
<comment type="caution">
    <text evidence="2">The sequence shown here is derived from an EMBL/GenBank/DDBJ whole genome shotgun (WGS) entry which is preliminary data.</text>
</comment>
<dbReference type="EMBL" id="SACY01000003">
    <property type="protein sequence ID" value="RVU24783.1"/>
    <property type="molecule type" value="Genomic_DNA"/>
</dbReference>
<dbReference type="Proteomes" id="UP000282832">
    <property type="component" value="Unassembled WGS sequence"/>
</dbReference>
<proteinExistence type="predicted"/>
<dbReference type="RefSeq" id="WP_127803819.1">
    <property type="nucleotide sequence ID" value="NZ_SACY01000003.1"/>
</dbReference>
<keyword evidence="3" id="KW-1185">Reference proteome</keyword>
<gene>
    <name evidence="2" type="ORF">EOJ36_07150</name>
</gene>
<evidence type="ECO:0000313" key="2">
    <source>
        <dbReference type="EMBL" id="RVU24783.1"/>
    </source>
</evidence>
<evidence type="ECO:0000256" key="1">
    <source>
        <dbReference type="SAM" id="SignalP"/>
    </source>
</evidence>
<dbReference type="Pfam" id="PF12094">
    <property type="entry name" value="DUF3570"/>
    <property type="match status" value="1"/>
</dbReference>
<dbReference type="AlphaFoldDB" id="A0A437PR91"/>
<evidence type="ECO:0000313" key="3">
    <source>
        <dbReference type="Proteomes" id="UP000282832"/>
    </source>
</evidence>
<accession>A0A437PR91</accession>
<organism evidence="2 3">
    <name type="scientific">Sandaracinomonas limnophila</name>
    <dbReference type="NCBI Taxonomy" id="1862386"/>
    <lineage>
        <taxon>Bacteria</taxon>
        <taxon>Pseudomonadati</taxon>
        <taxon>Bacteroidota</taxon>
        <taxon>Cytophagia</taxon>
        <taxon>Cytophagales</taxon>
        <taxon>Flectobacillaceae</taxon>
        <taxon>Sandaracinomonas</taxon>
    </lineage>
</organism>
<sequence>MKKVILAIGLYASFLHAGKAQLSTYYGDTTNYKSRKLKFEEANIVTGYYFQDGNNSAITGGIGTEKLTDLANSFDITFSKLDRYNRLHTLNVDFNIDRYTSASSDNIDPLTKSSASKEDTHIYPSINWSVKDDVTRTTKSLGYAFSTEYDYRSHGFNGGITFLSKDKNTEYALKGSAYLDTYMCILPSELRPADYPSGAHRDQAGIAYKPRNTFSGSFSIAQVINQRLQVMGIIEPGYQEGLLSTPFHRVYFTNGNHTTEKLPSTKIKLPVGLRLSYFAGDKVVVRGFYRFYIDNWGMVAHTANLEIPYKISPFFSVMPFYRVNNQTASKYFNKYGMHDANETYYTSDYDLSTFISEFVGMGVRMAPPGGIAKVVNWNSMELRYGYYHRSNGMVGHSVSLQIKIK</sequence>